<dbReference type="PANTHER" id="PTHR34215:SF1">
    <property type="entry name" value="YLXR DOMAIN-CONTAINING PROTEIN"/>
    <property type="match status" value="1"/>
</dbReference>
<sequence length="91" mass="10449">MNKKIPLRLCVGCKEMKPKKEMMRVIKSAEGEIFLDTTGKKNGRGAYICKQVECLEKAFSNHGLERSLKISIPKETIENLSKEMKMFVEQQ</sequence>
<dbReference type="Proteomes" id="UP000824024">
    <property type="component" value="Unassembled WGS sequence"/>
</dbReference>
<dbReference type="Gene3D" id="3.30.1230.10">
    <property type="entry name" value="YlxR-like"/>
    <property type="match status" value="1"/>
</dbReference>
<dbReference type="PANTHER" id="PTHR34215">
    <property type="entry name" value="BLL0784 PROTEIN"/>
    <property type="match status" value="1"/>
</dbReference>
<dbReference type="InterPro" id="IPR037465">
    <property type="entry name" value="YlxR"/>
</dbReference>
<evidence type="ECO:0000313" key="3">
    <source>
        <dbReference type="Proteomes" id="UP000824024"/>
    </source>
</evidence>
<evidence type="ECO:0000259" key="1">
    <source>
        <dbReference type="Pfam" id="PF04296"/>
    </source>
</evidence>
<dbReference type="NCBIfam" id="NF047356">
    <property type="entry name" value="RNA_bind_RnpM"/>
    <property type="match status" value="1"/>
</dbReference>
<dbReference type="EMBL" id="DXCH01000294">
    <property type="protein sequence ID" value="HIZ08454.1"/>
    <property type="molecule type" value="Genomic_DNA"/>
</dbReference>
<comment type="caution">
    <text evidence="2">The sequence shown here is derived from an EMBL/GenBank/DDBJ whole genome shotgun (WGS) entry which is preliminary data.</text>
</comment>
<evidence type="ECO:0000313" key="2">
    <source>
        <dbReference type="EMBL" id="HIZ08454.1"/>
    </source>
</evidence>
<proteinExistence type="predicted"/>
<dbReference type="CDD" id="cd00279">
    <property type="entry name" value="YlxR"/>
    <property type="match status" value="1"/>
</dbReference>
<gene>
    <name evidence="2" type="ORF">IAA08_11050</name>
</gene>
<feature type="domain" description="YlxR" evidence="1">
    <location>
        <begin position="8"/>
        <end position="81"/>
    </location>
</feature>
<reference evidence="2" key="1">
    <citation type="journal article" date="2021" name="PeerJ">
        <title>Extensive microbial diversity within the chicken gut microbiome revealed by metagenomics and culture.</title>
        <authorList>
            <person name="Gilroy R."/>
            <person name="Ravi A."/>
            <person name="Getino M."/>
            <person name="Pursley I."/>
            <person name="Horton D.L."/>
            <person name="Alikhan N.F."/>
            <person name="Baker D."/>
            <person name="Gharbi K."/>
            <person name="Hall N."/>
            <person name="Watson M."/>
            <person name="Adriaenssens E.M."/>
            <person name="Foster-Nyarko E."/>
            <person name="Jarju S."/>
            <person name="Secka A."/>
            <person name="Antonio M."/>
            <person name="Oren A."/>
            <person name="Chaudhuri R.R."/>
            <person name="La Ragione R."/>
            <person name="Hildebrand F."/>
            <person name="Pallen M.J."/>
        </authorList>
    </citation>
    <scope>NUCLEOTIDE SEQUENCE</scope>
    <source>
        <strain evidence="2">CHK192-9172</strain>
    </source>
</reference>
<name>A0A9D2IGI9_9FIRM</name>
<dbReference type="SUPFAM" id="SSF64376">
    <property type="entry name" value="YlxR-like"/>
    <property type="match status" value="1"/>
</dbReference>
<accession>A0A9D2IGI9</accession>
<organism evidence="2 3">
    <name type="scientific">Candidatus Eubacterium avistercoris</name>
    <dbReference type="NCBI Taxonomy" id="2838567"/>
    <lineage>
        <taxon>Bacteria</taxon>
        <taxon>Bacillati</taxon>
        <taxon>Bacillota</taxon>
        <taxon>Clostridia</taxon>
        <taxon>Eubacteriales</taxon>
        <taxon>Eubacteriaceae</taxon>
        <taxon>Eubacterium</taxon>
    </lineage>
</organism>
<dbReference type="InterPro" id="IPR035931">
    <property type="entry name" value="YlxR-like_sf"/>
</dbReference>
<dbReference type="AlphaFoldDB" id="A0A9D2IGI9"/>
<dbReference type="InterPro" id="IPR007393">
    <property type="entry name" value="YlxR_dom"/>
</dbReference>
<dbReference type="Pfam" id="PF04296">
    <property type="entry name" value="YlxR"/>
    <property type="match status" value="1"/>
</dbReference>
<protein>
    <submittedName>
        <fullName evidence="2">YlxR family protein</fullName>
    </submittedName>
</protein>
<reference evidence="2" key="2">
    <citation type="submission" date="2021-04" db="EMBL/GenBank/DDBJ databases">
        <authorList>
            <person name="Gilroy R."/>
        </authorList>
    </citation>
    <scope>NUCLEOTIDE SEQUENCE</scope>
    <source>
        <strain evidence="2">CHK192-9172</strain>
    </source>
</reference>